<feature type="region of interest" description="Disordered" evidence="1">
    <location>
        <begin position="1"/>
        <end position="25"/>
    </location>
</feature>
<dbReference type="Gene3D" id="1.10.30.10">
    <property type="entry name" value="High mobility group box domain"/>
    <property type="match status" value="1"/>
</dbReference>
<dbReference type="InterPro" id="IPR036910">
    <property type="entry name" value="HMG_box_dom_sf"/>
</dbReference>
<evidence type="ECO:0000259" key="2">
    <source>
        <dbReference type="Pfam" id="PF09011"/>
    </source>
</evidence>
<organism evidence="3 4">
    <name type="scientific">Symbiodinium microadriaticum</name>
    <name type="common">Dinoflagellate</name>
    <name type="synonym">Zooxanthella microadriatica</name>
    <dbReference type="NCBI Taxonomy" id="2951"/>
    <lineage>
        <taxon>Eukaryota</taxon>
        <taxon>Sar</taxon>
        <taxon>Alveolata</taxon>
        <taxon>Dinophyceae</taxon>
        <taxon>Suessiales</taxon>
        <taxon>Symbiodiniaceae</taxon>
        <taxon>Symbiodinium</taxon>
    </lineage>
</organism>
<proteinExistence type="predicted"/>
<feature type="region of interest" description="Disordered" evidence="1">
    <location>
        <begin position="286"/>
        <end position="323"/>
    </location>
</feature>
<dbReference type="SUPFAM" id="SSF47095">
    <property type="entry name" value="HMG-box"/>
    <property type="match status" value="1"/>
</dbReference>
<dbReference type="EMBL" id="LSRX01001373">
    <property type="protein sequence ID" value="OLP80515.1"/>
    <property type="molecule type" value="Genomic_DNA"/>
</dbReference>
<sequence>MQIIAQRAIGSAEEGDSKMPPQERDRRLCDQRKRLSGLLIKHATEPALMLVDKFVKMARDACLSYVPLSACASREDEMSCAKPDKKLLSMEHPHDRVQSKGAAAVPAAEPLSPVKGKAPKRKVEELEKSLQRKCGLLQPSFAEISKAIPERWKSADEAEKAVYEQKAKIAKEQLALEPAEEAAAKPKKAEAKKPAAKKGKGKGKGKNAEESRALAAPMDLVARTFKSGGAGWFSSVKFELPVGSQQVSVQAQVVMNVSGSKYWEDGEGLEAALKALDGKAQQAAAKHDDANAALEEAPCTPKRRGPRSLMQAGAAVPDEGMPDAPEVHAEAEAAGVAVPDEGVPDAPEVHAEEAVAAGPDEGMPDAPEVHAEAEAAGVAVPDEGVPDASEVHAEAEAVAAAEPDEGVPDAPEVHAEVQETST</sequence>
<protein>
    <recommendedName>
        <fullName evidence="2">HMG box domain-containing protein</fullName>
    </recommendedName>
</protein>
<evidence type="ECO:0000256" key="1">
    <source>
        <dbReference type="SAM" id="MobiDB-lite"/>
    </source>
</evidence>
<dbReference type="Pfam" id="PF09011">
    <property type="entry name" value="HMG_box_2"/>
    <property type="match status" value="1"/>
</dbReference>
<feature type="compositionally biased region" description="Basic and acidic residues" evidence="1">
    <location>
        <begin position="411"/>
        <end position="422"/>
    </location>
</feature>
<dbReference type="Proteomes" id="UP000186817">
    <property type="component" value="Unassembled WGS sequence"/>
</dbReference>
<evidence type="ECO:0000313" key="3">
    <source>
        <dbReference type="EMBL" id="OLP80515.1"/>
    </source>
</evidence>
<dbReference type="CDD" id="cd00084">
    <property type="entry name" value="HMG-box_SF"/>
    <property type="match status" value="1"/>
</dbReference>
<keyword evidence="4" id="KW-1185">Reference proteome</keyword>
<dbReference type="OrthoDB" id="449303at2759"/>
<dbReference type="InterPro" id="IPR009071">
    <property type="entry name" value="HMG_box_dom"/>
</dbReference>
<feature type="compositionally biased region" description="Basic residues" evidence="1">
    <location>
        <begin position="194"/>
        <end position="205"/>
    </location>
</feature>
<accession>A0A1Q9CC57</accession>
<comment type="caution">
    <text evidence="3">The sequence shown here is derived from an EMBL/GenBank/DDBJ whole genome shotgun (WGS) entry which is preliminary data.</text>
</comment>
<feature type="compositionally biased region" description="Basic and acidic residues" evidence="1">
    <location>
        <begin position="15"/>
        <end position="25"/>
    </location>
</feature>
<reference evidence="3 4" key="1">
    <citation type="submission" date="2016-02" db="EMBL/GenBank/DDBJ databases">
        <title>Genome analysis of coral dinoflagellate symbionts highlights evolutionary adaptations to a symbiotic lifestyle.</title>
        <authorList>
            <person name="Aranda M."/>
            <person name="Li Y."/>
            <person name="Liew Y.J."/>
            <person name="Baumgarten S."/>
            <person name="Simakov O."/>
            <person name="Wilson M."/>
            <person name="Piel J."/>
            <person name="Ashoor H."/>
            <person name="Bougouffa S."/>
            <person name="Bajic V.B."/>
            <person name="Ryu T."/>
            <person name="Ravasi T."/>
            <person name="Bayer T."/>
            <person name="Micklem G."/>
            <person name="Kim H."/>
            <person name="Bhak J."/>
            <person name="Lajeunesse T.C."/>
            <person name="Voolstra C.R."/>
        </authorList>
    </citation>
    <scope>NUCLEOTIDE SEQUENCE [LARGE SCALE GENOMIC DNA]</scope>
    <source>
        <strain evidence="3 4">CCMP2467</strain>
    </source>
</reference>
<feature type="compositionally biased region" description="Basic and acidic residues" evidence="1">
    <location>
        <begin position="182"/>
        <end position="193"/>
    </location>
</feature>
<name>A0A1Q9CC57_SYMMI</name>
<evidence type="ECO:0000313" key="4">
    <source>
        <dbReference type="Proteomes" id="UP000186817"/>
    </source>
</evidence>
<dbReference type="AlphaFoldDB" id="A0A1Q9CC57"/>
<gene>
    <name evidence="3" type="ORF">AK812_SmicGene39062</name>
</gene>
<feature type="domain" description="HMG box" evidence="2">
    <location>
        <begin position="137"/>
        <end position="177"/>
    </location>
</feature>
<feature type="region of interest" description="Disordered" evidence="1">
    <location>
        <begin position="400"/>
        <end position="422"/>
    </location>
</feature>
<feature type="region of interest" description="Disordered" evidence="1">
    <location>
        <begin position="178"/>
        <end position="211"/>
    </location>
</feature>